<dbReference type="GO" id="GO:0004725">
    <property type="term" value="F:protein tyrosine phosphatase activity"/>
    <property type="evidence" value="ECO:0007669"/>
    <property type="project" value="UniProtKB-EC"/>
</dbReference>
<evidence type="ECO:0000256" key="9">
    <source>
        <dbReference type="ARBA" id="ARBA00022912"/>
    </source>
</evidence>
<dbReference type="GO" id="GO:0050793">
    <property type="term" value="P:regulation of developmental process"/>
    <property type="evidence" value="ECO:0007669"/>
    <property type="project" value="UniProtKB-ARBA"/>
</dbReference>
<evidence type="ECO:0000259" key="24">
    <source>
        <dbReference type="PROSITE" id="PS51182"/>
    </source>
</evidence>
<name>A0A507D058_9FUNG</name>
<dbReference type="GO" id="GO:0048870">
    <property type="term" value="P:cell motility"/>
    <property type="evidence" value="ECO:0007669"/>
    <property type="project" value="TreeGrafter"/>
</dbReference>
<dbReference type="EMBL" id="QEAM01000167">
    <property type="protein sequence ID" value="TPX44817.1"/>
    <property type="molecule type" value="Genomic_DNA"/>
</dbReference>
<dbReference type="SMART" id="SM00404">
    <property type="entry name" value="PTPc_motif"/>
    <property type="match status" value="1"/>
</dbReference>
<feature type="domain" description="Phosphatase tensin-type" evidence="23">
    <location>
        <begin position="16"/>
        <end position="188"/>
    </location>
</feature>
<dbReference type="EC" id="3.1.3.48" evidence="5"/>
<keyword evidence="10" id="KW-0443">Lipid metabolism</keyword>
<dbReference type="SMART" id="SM01326">
    <property type="entry name" value="PTEN_C2"/>
    <property type="match status" value="1"/>
</dbReference>
<dbReference type="Pfam" id="PF22784">
    <property type="entry name" value="PTP-SAK"/>
    <property type="match status" value="1"/>
</dbReference>
<comment type="catalytic activity">
    <reaction evidence="19">
        <text>O-phospho-L-seryl-[protein] + H2O = L-seryl-[protein] + phosphate</text>
        <dbReference type="Rhea" id="RHEA:20629"/>
        <dbReference type="Rhea" id="RHEA-COMP:9863"/>
        <dbReference type="Rhea" id="RHEA-COMP:11604"/>
        <dbReference type="ChEBI" id="CHEBI:15377"/>
        <dbReference type="ChEBI" id="CHEBI:29999"/>
        <dbReference type="ChEBI" id="CHEBI:43474"/>
        <dbReference type="ChEBI" id="CHEBI:83421"/>
        <dbReference type="EC" id="3.1.3.16"/>
    </reaction>
    <physiologicalReaction direction="left-to-right" evidence="19">
        <dbReference type="Rhea" id="RHEA:20630"/>
    </physiologicalReaction>
</comment>
<dbReference type="PANTHER" id="PTHR12305:SF81">
    <property type="entry name" value="PHOSPHATIDYLINOSITOL 3,4,5-TRISPHOSPHATE 3-PHOSPHATASE AND DUAL-SPECIFICITY PROTEIN PHOSPHATASE PTEN"/>
    <property type="match status" value="1"/>
</dbReference>
<evidence type="ECO:0000259" key="22">
    <source>
        <dbReference type="PROSITE" id="PS50056"/>
    </source>
</evidence>
<comment type="caution">
    <text evidence="25">The sequence shown here is derived from an EMBL/GenBank/DDBJ whole genome shotgun (WGS) entry which is preliminary data.</text>
</comment>
<evidence type="ECO:0000256" key="17">
    <source>
        <dbReference type="ARBA" id="ARBA00043762"/>
    </source>
</evidence>
<comment type="catalytic activity">
    <reaction evidence="15">
        <text>1D-myo-inositol 1,3,4,5-tetrakisphosphate + H2O = 1D-myo-inositol 1,4,5-trisphosphate + phosphate</text>
        <dbReference type="Rhea" id="RHEA:77155"/>
        <dbReference type="ChEBI" id="CHEBI:15377"/>
        <dbReference type="ChEBI" id="CHEBI:43474"/>
        <dbReference type="ChEBI" id="CHEBI:57895"/>
        <dbReference type="ChEBI" id="CHEBI:203600"/>
    </reaction>
    <physiologicalReaction direction="left-to-right" evidence="15">
        <dbReference type="Rhea" id="RHEA:77156"/>
    </physiologicalReaction>
</comment>
<dbReference type="SUPFAM" id="SSF49562">
    <property type="entry name" value="C2 domain (Calcium/lipid-binding domain, CaLB)"/>
    <property type="match status" value="1"/>
</dbReference>
<evidence type="ECO:0000256" key="8">
    <source>
        <dbReference type="ARBA" id="ARBA00022801"/>
    </source>
</evidence>
<evidence type="ECO:0000256" key="14">
    <source>
        <dbReference type="ARBA" id="ARBA00034338"/>
    </source>
</evidence>
<evidence type="ECO:0000256" key="7">
    <source>
        <dbReference type="ARBA" id="ARBA00022490"/>
    </source>
</evidence>
<keyword evidence="7" id="KW-0963">Cytoplasm</keyword>
<dbReference type="SUPFAM" id="SSF52799">
    <property type="entry name" value="(Phosphotyrosine protein) phosphatases II"/>
    <property type="match status" value="1"/>
</dbReference>
<evidence type="ECO:0000259" key="23">
    <source>
        <dbReference type="PROSITE" id="PS51181"/>
    </source>
</evidence>
<evidence type="ECO:0000256" key="2">
    <source>
        <dbReference type="ARBA" id="ARBA00004496"/>
    </source>
</evidence>
<evidence type="ECO:0000256" key="13">
    <source>
        <dbReference type="ARBA" id="ARBA00034268"/>
    </source>
</evidence>
<evidence type="ECO:0000256" key="15">
    <source>
        <dbReference type="ARBA" id="ARBA00043734"/>
    </source>
</evidence>
<evidence type="ECO:0000256" key="5">
    <source>
        <dbReference type="ARBA" id="ARBA00013064"/>
    </source>
</evidence>
<comment type="subcellular location">
    <subcellularLocation>
        <location evidence="1">Cell projection</location>
        <location evidence="1">Neuron projection</location>
    </subcellularLocation>
    <subcellularLocation>
        <location evidence="2">Cytoplasm</location>
    </subcellularLocation>
</comment>
<dbReference type="VEuPathDB" id="FungiDB:SeMB42_g03511"/>
<comment type="catalytic activity">
    <reaction evidence="13">
        <text>1,2-dioctanoyl-sn-glycero-3-phospho-(1D-myo-inositol-3,4,5-trisphosphate) + H2O = 1,2-dioctanoyl-sn-glycero-3-phospho-(1D-myo-inositol-4,5-bisphosphate) + phosphate</text>
        <dbReference type="Rhea" id="RHEA:43552"/>
        <dbReference type="ChEBI" id="CHEBI:15377"/>
        <dbReference type="ChEBI" id="CHEBI:43474"/>
        <dbReference type="ChEBI" id="CHEBI:83416"/>
        <dbReference type="ChEBI" id="CHEBI:83419"/>
    </reaction>
    <physiologicalReaction direction="left-to-right" evidence="13">
        <dbReference type="Rhea" id="RHEA:43553"/>
    </physiologicalReaction>
</comment>
<dbReference type="Proteomes" id="UP000317494">
    <property type="component" value="Unassembled WGS sequence"/>
</dbReference>
<comment type="catalytic activity">
    <reaction evidence="21">
        <text>O-phospho-L-tyrosyl-[protein] + H2O = L-tyrosyl-[protein] + phosphate</text>
        <dbReference type="Rhea" id="RHEA:10684"/>
        <dbReference type="Rhea" id="RHEA-COMP:10136"/>
        <dbReference type="Rhea" id="RHEA-COMP:20101"/>
        <dbReference type="ChEBI" id="CHEBI:15377"/>
        <dbReference type="ChEBI" id="CHEBI:43474"/>
        <dbReference type="ChEBI" id="CHEBI:46858"/>
        <dbReference type="ChEBI" id="CHEBI:61978"/>
        <dbReference type="EC" id="3.1.3.48"/>
    </reaction>
    <physiologicalReaction direction="left-to-right" evidence="21">
        <dbReference type="Rhea" id="RHEA:10685"/>
    </physiologicalReaction>
</comment>
<dbReference type="GO" id="GO:0004722">
    <property type="term" value="F:protein serine/threonine phosphatase activity"/>
    <property type="evidence" value="ECO:0007669"/>
    <property type="project" value="UniProtKB-EC"/>
</dbReference>
<dbReference type="GO" id="GO:0005829">
    <property type="term" value="C:cytosol"/>
    <property type="evidence" value="ECO:0007669"/>
    <property type="project" value="TreeGrafter"/>
</dbReference>
<evidence type="ECO:0000313" key="27">
    <source>
        <dbReference type="Proteomes" id="UP000317494"/>
    </source>
</evidence>
<dbReference type="InterPro" id="IPR029021">
    <property type="entry name" value="Prot-tyrosine_phosphatase-like"/>
</dbReference>
<evidence type="ECO:0000313" key="26">
    <source>
        <dbReference type="EMBL" id="TPX46992.1"/>
    </source>
</evidence>
<comment type="similarity">
    <text evidence="3">Belongs to the PTEN phosphatase protein family.</text>
</comment>
<evidence type="ECO:0000256" key="1">
    <source>
        <dbReference type="ARBA" id="ARBA00004487"/>
    </source>
</evidence>
<dbReference type="PROSITE" id="PS00383">
    <property type="entry name" value="TYR_PHOSPHATASE_1"/>
    <property type="match status" value="1"/>
</dbReference>
<evidence type="ECO:0000256" key="12">
    <source>
        <dbReference type="ARBA" id="ARBA00034256"/>
    </source>
</evidence>
<feature type="domain" description="Tyrosine specific protein phosphatases" evidence="22">
    <location>
        <begin position="102"/>
        <end position="178"/>
    </location>
</feature>
<dbReference type="Pfam" id="PF10409">
    <property type="entry name" value="PTEN_C2"/>
    <property type="match status" value="1"/>
</dbReference>
<dbReference type="GO" id="GO:0042995">
    <property type="term" value="C:cell projection"/>
    <property type="evidence" value="ECO:0007669"/>
    <property type="project" value="UniProtKB-ARBA"/>
</dbReference>
<proteinExistence type="inferred from homology"/>
<protein>
    <recommendedName>
        <fullName evidence="14">Phosphatidylinositol 3,4,5-trisphosphate 3-phosphatase and dual-specificity protein phosphatase PTEN</fullName>
        <ecNumber evidence="6">3.1.3.16</ecNumber>
        <ecNumber evidence="5">3.1.3.48</ecNumber>
        <ecNumber evidence="4">3.1.3.67</ecNumber>
    </recommendedName>
    <alternativeName>
        <fullName evidence="18">Inositol polyphosphate 3-phosphatase</fullName>
    </alternativeName>
</protein>
<keyword evidence="11" id="KW-0966">Cell projection</keyword>
<evidence type="ECO:0000256" key="16">
    <source>
        <dbReference type="ARBA" id="ARBA00043760"/>
    </source>
</evidence>
<dbReference type="GO" id="GO:0016314">
    <property type="term" value="F:phosphatidylinositol-3,4,5-trisphosphate 3-phosphatase activity"/>
    <property type="evidence" value="ECO:0007669"/>
    <property type="project" value="UniProtKB-EC"/>
</dbReference>
<keyword evidence="8" id="KW-0378">Hydrolase</keyword>
<comment type="catalytic activity">
    <reaction evidence="17">
        <text>1D-myo-inositol 1,3,4,5,6-pentakisphosphate + H2O = 1D-myo-inositol 1,4,5,6-tetrakisphosphate + phosphate</text>
        <dbReference type="Rhea" id="RHEA:77143"/>
        <dbReference type="ChEBI" id="CHEBI:15377"/>
        <dbReference type="ChEBI" id="CHEBI:43474"/>
        <dbReference type="ChEBI" id="CHEBI:57627"/>
        <dbReference type="ChEBI" id="CHEBI:57733"/>
    </reaction>
    <physiologicalReaction direction="left-to-right" evidence="17">
        <dbReference type="Rhea" id="RHEA:77144"/>
    </physiologicalReaction>
</comment>
<evidence type="ECO:0000256" key="10">
    <source>
        <dbReference type="ARBA" id="ARBA00023098"/>
    </source>
</evidence>
<dbReference type="InterPro" id="IPR051281">
    <property type="entry name" value="Dual-spec_lipid-protein_phosph"/>
</dbReference>
<evidence type="ECO:0000313" key="28">
    <source>
        <dbReference type="Proteomes" id="UP000320475"/>
    </source>
</evidence>
<feature type="domain" description="C2 tensin-type" evidence="24">
    <location>
        <begin position="193"/>
        <end position="319"/>
    </location>
</feature>
<dbReference type="SMART" id="SM01301">
    <property type="entry name" value="PTPlike_phytase"/>
    <property type="match status" value="1"/>
</dbReference>
<dbReference type="InterPro" id="IPR029023">
    <property type="entry name" value="Tensin_phosphatase"/>
</dbReference>
<dbReference type="InterPro" id="IPR003595">
    <property type="entry name" value="Tyr_Pase_cat"/>
</dbReference>
<evidence type="ECO:0000256" key="6">
    <source>
        <dbReference type="ARBA" id="ARBA00013081"/>
    </source>
</evidence>
<dbReference type="GO" id="GO:0043491">
    <property type="term" value="P:phosphatidylinositol 3-kinase/protein kinase B signal transduction"/>
    <property type="evidence" value="ECO:0007669"/>
    <property type="project" value="TreeGrafter"/>
</dbReference>
<keyword evidence="9" id="KW-0904">Protein phosphatase</keyword>
<dbReference type="OrthoDB" id="5632at2759"/>
<dbReference type="EC" id="3.1.3.16" evidence="6"/>
<dbReference type="EC" id="3.1.3.67" evidence="4"/>
<keyword evidence="27" id="KW-1185">Reference proteome</keyword>
<dbReference type="InterPro" id="IPR045101">
    <property type="entry name" value="PTP_PTEN"/>
</dbReference>
<evidence type="ECO:0000256" key="4">
    <source>
        <dbReference type="ARBA" id="ARBA00013015"/>
    </source>
</evidence>
<dbReference type="GO" id="GO:0051896">
    <property type="term" value="P:regulation of phosphatidylinositol 3-kinase/protein kinase B signal transduction"/>
    <property type="evidence" value="ECO:0007669"/>
    <property type="project" value="TreeGrafter"/>
</dbReference>
<dbReference type="InterPro" id="IPR014020">
    <property type="entry name" value="Tensin_C2-dom"/>
</dbReference>
<dbReference type="STRING" id="286115.A0A507D058"/>
<comment type="catalytic activity">
    <reaction evidence="16">
        <text>a 1,2-diacyl-sn-glycero-3-phospho-(1D-myo-inositol-3,4,5-trisphosphate) + H2O = a 1,2-diacyl-sn-glycero-3-phospho-(1D-myo-inositol-4,5-bisphosphate) + phosphate</text>
        <dbReference type="Rhea" id="RHEA:25017"/>
        <dbReference type="ChEBI" id="CHEBI:15377"/>
        <dbReference type="ChEBI" id="CHEBI:43474"/>
        <dbReference type="ChEBI" id="CHEBI:57836"/>
        <dbReference type="ChEBI" id="CHEBI:58456"/>
        <dbReference type="EC" id="3.1.3.67"/>
    </reaction>
    <physiologicalReaction direction="left-to-right" evidence="16">
        <dbReference type="Rhea" id="RHEA:25018"/>
    </physiologicalReaction>
</comment>
<gene>
    <name evidence="25" type="ORF">SeLEV6574_g04281</name>
    <name evidence="26" type="ORF">SeMB42_g03511</name>
</gene>
<dbReference type="Gene3D" id="2.60.40.1110">
    <property type="match status" value="1"/>
</dbReference>
<dbReference type="PROSITE" id="PS50056">
    <property type="entry name" value="TYR_PHOSPHATASE_2"/>
    <property type="match status" value="1"/>
</dbReference>
<dbReference type="InterPro" id="IPR016130">
    <property type="entry name" value="Tyr_Pase_AS"/>
</dbReference>
<comment type="catalytic activity">
    <reaction evidence="20">
        <text>O-phospho-L-threonyl-[protein] + H2O = L-threonyl-[protein] + phosphate</text>
        <dbReference type="Rhea" id="RHEA:47004"/>
        <dbReference type="Rhea" id="RHEA-COMP:11060"/>
        <dbReference type="Rhea" id="RHEA-COMP:11605"/>
        <dbReference type="ChEBI" id="CHEBI:15377"/>
        <dbReference type="ChEBI" id="CHEBI:30013"/>
        <dbReference type="ChEBI" id="CHEBI:43474"/>
        <dbReference type="ChEBI" id="CHEBI:61977"/>
        <dbReference type="EC" id="3.1.3.16"/>
    </reaction>
    <physiologicalReaction direction="left-to-right" evidence="20">
        <dbReference type="Rhea" id="RHEA:47005"/>
    </physiologicalReaction>
</comment>
<evidence type="ECO:0000313" key="25">
    <source>
        <dbReference type="EMBL" id="TPX44817.1"/>
    </source>
</evidence>
<evidence type="ECO:0000256" key="21">
    <source>
        <dbReference type="ARBA" id="ARBA00051341"/>
    </source>
</evidence>
<dbReference type="AlphaFoldDB" id="A0A507D058"/>
<dbReference type="InterPro" id="IPR057023">
    <property type="entry name" value="PTP-SAK"/>
</dbReference>
<reference evidence="27 28" key="1">
    <citation type="journal article" date="2019" name="Sci. Rep.">
        <title>Comparative genomics of chytrid fungi reveal insights into the obligate biotrophic and pathogenic lifestyle of Synchytrium endobioticum.</title>
        <authorList>
            <person name="van de Vossenberg B.T.L.H."/>
            <person name="Warris S."/>
            <person name="Nguyen H.D.T."/>
            <person name="van Gent-Pelzer M.P.E."/>
            <person name="Joly D.L."/>
            <person name="van de Geest H.C."/>
            <person name="Bonants P.J.M."/>
            <person name="Smith D.S."/>
            <person name="Levesque C.A."/>
            <person name="van der Lee T.A.J."/>
        </authorList>
    </citation>
    <scope>NUCLEOTIDE SEQUENCE [LARGE SCALE GENOMIC DNA]</scope>
    <source>
        <strain evidence="25 28">LEV6574</strain>
        <strain evidence="26 27">MB42</strain>
    </source>
</reference>
<dbReference type="EMBL" id="QEAN01000125">
    <property type="protein sequence ID" value="TPX46992.1"/>
    <property type="molecule type" value="Genomic_DNA"/>
</dbReference>
<dbReference type="GO" id="GO:0046856">
    <property type="term" value="P:phosphatidylinositol dephosphorylation"/>
    <property type="evidence" value="ECO:0007669"/>
    <property type="project" value="TreeGrafter"/>
</dbReference>
<evidence type="ECO:0000256" key="19">
    <source>
        <dbReference type="ARBA" id="ARBA00047986"/>
    </source>
</evidence>
<comment type="catalytic activity">
    <reaction evidence="12">
        <text>1,2-dihexadecanoyl-sn-glycero-3-phospho-(1D-myo-inositol-3,4,5-trisphosphate) + H2O = 1,2-dihexadecanoyl-sn-glycero-3-phospho-(1D-myo-inositol-4,5-bisphosphate) + phosphate</text>
        <dbReference type="Rhea" id="RHEA:43560"/>
        <dbReference type="ChEBI" id="CHEBI:15377"/>
        <dbReference type="ChEBI" id="CHEBI:43474"/>
        <dbReference type="ChEBI" id="CHEBI:83420"/>
        <dbReference type="ChEBI" id="CHEBI:83423"/>
    </reaction>
    <physiologicalReaction direction="left-to-right" evidence="12">
        <dbReference type="Rhea" id="RHEA:43561"/>
    </physiologicalReaction>
</comment>
<sequence length="468" mass="52382">MSLFNALRIAVSLAKRRYVDDSFNLDLTYICDNVIAMGAPAEKMDALYRNPINEVRRFLDLKHPKRYRIYNLCSERCYPSSRFPSAHIAHYPFDDHNPPSVEMFEPFVQDVIKWLSLHEKNVAVVHCKAGKGRTGVMVCAYLMASGLAHGAEEAIRFYAIARTKNQQGVTIPSQVRYIHYCDSLIQNGWKYTPRSLFMQSMAVSSTYSPLFDPIIIITIHNTIVYASNASTVLSQTNNEIRITPGSLVPLCGDIKVECFQRNNTVKMFQFWFNTAFLHSSEPGVYKLVLPKCEVDGAHKDRHHKKFDAGFRIEMELLDLISPPPAKDVVAEANIVVQQRSSLSRHQSVTISPSNSRYVSPKSNTIPLINRDAWQASQSRLSYLADSVMESSCNSSRPRSASLGLLGDLLSASLRDTGANVVELKNLVTGEDGTSSKPQLAPIEEINAAKAEFDQQLSEADTDSYSIMN</sequence>
<dbReference type="GO" id="GO:0005634">
    <property type="term" value="C:nucleus"/>
    <property type="evidence" value="ECO:0007669"/>
    <property type="project" value="TreeGrafter"/>
</dbReference>
<evidence type="ECO:0000256" key="20">
    <source>
        <dbReference type="ARBA" id="ARBA00048832"/>
    </source>
</evidence>
<accession>A0A507D058</accession>
<evidence type="ECO:0000256" key="3">
    <source>
        <dbReference type="ARBA" id="ARBA00007881"/>
    </source>
</evidence>
<dbReference type="PANTHER" id="PTHR12305">
    <property type="entry name" value="PHOSPHATASE WITH HOMOLOGY TO TENSIN"/>
    <property type="match status" value="1"/>
</dbReference>
<dbReference type="PROSITE" id="PS51181">
    <property type="entry name" value="PPASE_TENSIN"/>
    <property type="match status" value="1"/>
</dbReference>
<dbReference type="InterPro" id="IPR000387">
    <property type="entry name" value="Tyr_Pase_dom"/>
</dbReference>
<evidence type="ECO:0000256" key="11">
    <source>
        <dbReference type="ARBA" id="ARBA00023273"/>
    </source>
</evidence>
<evidence type="ECO:0000256" key="18">
    <source>
        <dbReference type="ARBA" id="ARBA00044309"/>
    </source>
</evidence>
<dbReference type="PROSITE" id="PS51182">
    <property type="entry name" value="C2_TENSIN"/>
    <property type="match status" value="1"/>
</dbReference>
<dbReference type="CDD" id="cd14509">
    <property type="entry name" value="PTP_PTEN"/>
    <property type="match status" value="1"/>
</dbReference>
<dbReference type="InterPro" id="IPR035892">
    <property type="entry name" value="C2_domain_sf"/>
</dbReference>
<dbReference type="Proteomes" id="UP000320475">
    <property type="component" value="Unassembled WGS sequence"/>
</dbReference>
<organism evidence="25 28">
    <name type="scientific">Synchytrium endobioticum</name>
    <dbReference type="NCBI Taxonomy" id="286115"/>
    <lineage>
        <taxon>Eukaryota</taxon>
        <taxon>Fungi</taxon>
        <taxon>Fungi incertae sedis</taxon>
        <taxon>Chytridiomycota</taxon>
        <taxon>Chytridiomycota incertae sedis</taxon>
        <taxon>Chytridiomycetes</taxon>
        <taxon>Synchytriales</taxon>
        <taxon>Synchytriaceae</taxon>
        <taxon>Synchytrium</taxon>
    </lineage>
</organism>
<dbReference type="Gene3D" id="3.90.190.10">
    <property type="entry name" value="Protein tyrosine phosphatase superfamily"/>
    <property type="match status" value="1"/>
</dbReference>
<dbReference type="GO" id="GO:0005886">
    <property type="term" value="C:plasma membrane"/>
    <property type="evidence" value="ECO:0007669"/>
    <property type="project" value="TreeGrafter"/>
</dbReference>